<feature type="transmembrane region" description="Helical" evidence="1">
    <location>
        <begin position="130"/>
        <end position="149"/>
    </location>
</feature>
<reference evidence="2 3" key="1">
    <citation type="journal article" date="2023" name="Plants (Basel)">
        <title>Bridging the Gap: Combining Genomics and Transcriptomics Approaches to Understand Stylosanthes scabra, an Orphan Legume from the Brazilian Caatinga.</title>
        <authorList>
            <person name="Ferreira-Neto J.R.C."/>
            <person name="da Silva M.D."/>
            <person name="Binneck E."/>
            <person name="de Melo N.F."/>
            <person name="da Silva R.H."/>
            <person name="de Melo A.L.T.M."/>
            <person name="Pandolfi V."/>
            <person name="Bustamante F.O."/>
            <person name="Brasileiro-Vidal A.C."/>
            <person name="Benko-Iseppon A.M."/>
        </authorList>
    </citation>
    <scope>NUCLEOTIDE SEQUENCE [LARGE SCALE GENOMIC DNA]</scope>
    <source>
        <tissue evidence="2">Leaves</tissue>
    </source>
</reference>
<comment type="caution">
    <text evidence="2">The sequence shown here is derived from an EMBL/GenBank/DDBJ whole genome shotgun (WGS) entry which is preliminary data.</text>
</comment>
<keyword evidence="1" id="KW-1133">Transmembrane helix</keyword>
<dbReference type="Proteomes" id="UP001341840">
    <property type="component" value="Unassembled WGS sequence"/>
</dbReference>
<sequence length="156" mass="17992">MGAKVTLIQSPFSFCPPHFHSRRCQPYLLLLLSALTPPFNVHTPYIFRVPRAPPPFMEREDHRGFKSFKRKNHCRLLCFSGSALLRRPARILTPKVLPLQLRIPPPSPHRDPVEPASSSFSHDLRRRRRFVFFIFLPLLSLLLVSLFGGCCGCCDW</sequence>
<dbReference type="EMBL" id="JASCZI010030540">
    <property type="protein sequence ID" value="MED6123468.1"/>
    <property type="molecule type" value="Genomic_DNA"/>
</dbReference>
<keyword evidence="3" id="KW-1185">Reference proteome</keyword>
<organism evidence="2 3">
    <name type="scientific">Stylosanthes scabra</name>
    <dbReference type="NCBI Taxonomy" id="79078"/>
    <lineage>
        <taxon>Eukaryota</taxon>
        <taxon>Viridiplantae</taxon>
        <taxon>Streptophyta</taxon>
        <taxon>Embryophyta</taxon>
        <taxon>Tracheophyta</taxon>
        <taxon>Spermatophyta</taxon>
        <taxon>Magnoliopsida</taxon>
        <taxon>eudicotyledons</taxon>
        <taxon>Gunneridae</taxon>
        <taxon>Pentapetalae</taxon>
        <taxon>rosids</taxon>
        <taxon>fabids</taxon>
        <taxon>Fabales</taxon>
        <taxon>Fabaceae</taxon>
        <taxon>Papilionoideae</taxon>
        <taxon>50 kb inversion clade</taxon>
        <taxon>dalbergioids sensu lato</taxon>
        <taxon>Dalbergieae</taxon>
        <taxon>Pterocarpus clade</taxon>
        <taxon>Stylosanthes</taxon>
    </lineage>
</organism>
<proteinExistence type="predicted"/>
<name>A0ABU6RI12_9FABA</name>
<evidence type="ECO:0000313" key="2">
    <source>
        <dbReference type="EMBL" id="MED6123468.1"/>
    </source>
</evidence>
<accession>A0ABU6RI12</accession>
<evidence type="ECO:0000313" key="3">
    <source>
        <dbReference type="Proteomes" id="UP001341840"/>
    </source>
</evidence>
<keyword evidence="1" id="KW-0472">Membrane</keyword>
<evidence type="ECO:0000256" key="1">
    <source>
        <dbReference type="SAM" id="Phobius"/>
    </source>
</evidence>
<keyword evidence="1" id="KW-0812">Transmembrane</keyword>
<gene>
    <name evidence="2" type="ORF">PIB30_049419</name>
</gene>
<protein>
    <recommendedName>
        <fullName evidence="4">Transmembrane protein</fullName>
    </recommendedName>
</protein>
<evidence type="ECO:0008006" key="4">
    <source>
        <dbReference type="Google" id="ProtNLM"/>
    </source>
</evidence>